<organism evidence="1 3">
    <name type="scientific">Phytophthora kernoviae</name>
    <dbReference type="NCBI Taxonomy" id="325452"/>
    <lineage>
        <taxon>Eukaryota</taxon>
        <taxon>Sar</taxon>
        <taxon>Stramenopiles</taxon>
        <taxon>Oomycota</taxon>
        <taxon>Peronosporomycetes</taxon>
        <taxon>Peronosporales</taxon>
        <taxon>Peronosporaceae</taxon>
        <taxon>Phytophthora</taxon>
    </lineage>
</organism>
<accession>A0A3F2RJE0</accession>
<dbReference type="OrthoDB" id="115557at2759"/>
<dbReference type="EMBL" id="MBDO02000266">
    <property type="protein sequence ID" value="RLN58342.1"/>
    <property type="molecule type" value="Genomic_DNA"/>
</dbReference>
<protein>
    <submittedName>
        <fullName evidence="1">Uncharacterized protein</fullName>
    </submittedName>
</protein>
<dbReference type="AlphaFoldDB" id="A0A3F2RJE0"/>
<name>A0A3F2RJE0_9STRA</name>
<comment type="caution">
    <text evidence="1">The sequence shown here is derived from an EMBL/GenBank/DDBJ whole genome shotgun (WGS) entry which is preliminary data.</text>
</comment>
<evidence type="ECO:0000313" key="2">
    <source>
        <dbReference type="EMBL" id="RLN70457.1"/>
    </source>
</evidence>
<evidence type="ECO:0000313" key="4">
    <source>
        <dbReference type="Proteomes" id="UP000284657"/>
    </source>
</evidence>
<evidence type="ECO:0000313" key="1">
    <source>
        <dbReference type="EMBL" id="RLN58342.1"/>
    </source>
</evidence>
<sequence>MNAREAEYAVRAALETLENADTEYSYWMKQYKHHVGDVSDWVNAASADEDDSAPRYRLLQQLLQDTRYGLESQGTTLSSLKRRRGRELEFLVPCKRKKYPKGFRWEDKTMHFFPKDMKIPICTLSTMWVYWLCGDAVANYPPYRILTPPDLESEAMRRLLSSLRFVMLEIETRVLEKGAWANYPTPKEAADMLGTVIESLSVRPNKTRQNLLPVGNLKWTSLGRIIRDQRKLLDEAESGGGSEDGEDN</sequence>
<dbReference type="EMBL" id="MBAD02000237">
    <property type="protein sequence ID" value="RLN70457.1"/>
    <property type="molecule type" value="Genomic_DNA"/>
</dbReference>
<dbReference type="Proteomes" id="UP000284657">
    <property type="component" value="Unassembled WGS sequence"/>
</dbReference>
<reference evidence="3 4" key="1">
    <citation type="submission" date="2018-07" db="EMBL/GenBank/DDBJ databases">
        <title>Genome sequencing of oomycete isolates from Chile give support for New Zealand origin for Phytophthora kernoviae and make available the first Nothophytophthora sp. genome.</title>
        <authorList>
            <person name="Studholme D.J."/>
            <person name="Sanfuentes E."/>
            <person name="Panda P."/>
            <person name="Hill R."/>
            <person name="Sambles C."/>
            <person name="Grant M."/>
            <person name="Williams N.M."/>
            <person name="Mcdougal R.L."/>
        </authorList>
    </citation>
    <scope>NUCLEOTIDE SEQUENCE [LARGE SCALE GENOMIC DNA]</scope>
    <source>
        <strain evidence="1">Chile6</strain>
        <strain evidence="2">Chile7</strain>
    </source>
</reference>
<proteinExistence type="predicted"/>
<evidence type="ECO:0000313" key="3">
    <source>
        <dbReference type="Proteomes" id="UP000277300"/>
    </source>
</evidence>
<gene>
    <name evidence="2" type="ORF">BBJ29_004595</name>
    <name evidence="1" type="ORF">BBP00_00007047</name>
</gene>
<dbReference type="Proteomes" id="UP000277300">
    <property type="component" value="Unassembled WGS sequence"/>
</dbReference>